<evidence type="ECO:0000313" key="6">
    <source>
        <dbReference type="Proteomes" id="UP001622690"/>
    </source>
</evidence>
<dbReference type="CDD" id="cd07100">
    <property type="entry name" value="ALDH_SSADH1_GabD1"/>
    <property type="match status" value="1"/>
</dbReference>
<dbReference type="InterPro" id="IPR047110">
    <property type="entry name" value="GABD/Sad-like"/>
</dbReference>
<dbReference type="RefSeq" id="WP_406260260.1">
    <property type="nucleotide sequence ID" value="NZ_CP108125.1"/>
</dbReference>
<dbReference type="PANTHER" id="PTHR43217">
    <property type="entry name" value="SUCCINATE SEMIALDEHYDE DEHYDROGENASE [NAD(P)+] SAD"/>
    <property type="match status" value="1"/>
</dbReference>
<dbReference type="InterPro" id="IPR044148">
    <property type="entry name" value="ALDH_GabD1-like"/>
</dbReference>
<dbReference type="Gene3D" id="3.40.309.10">
    <property type="entry name" value="Aldehyde Dehydrogenase, Chain A, domain 2"/>
    <property type="match status" value="1"/>
</dbReference>
<dbReference type="Proteomes" id="UP001622690">
    <property type="component" value="Chromosome"/>
</dbReference>
<dbReference type="PANTHER" id="PTHR43217:SF2">
    <property type="entry name" value="SUCCINATE-SEMIALDEHYDE DEHYDROGENASE [NADP(+)]"/>
    <property type="match status" value="1"/>
</dbReference>
<keyword evidence="3" id="KW-0560">Oxidoreductase</keyword>
<dbReference type="SUPFAM" id="SSF53720">
    <property type="entry name" value="ALDH-like"/>
    <property type="match status" value="1"/>
</dbReference>
<keyword evidence="6" id="KW-1185">Reference proteome</keyword>
<reference evidence="5 6" key="1">
    <citation type="submission" date="2022-10" db="EMBL/GenBank/DDBJ databases">
        <title>The complete genomes of actinobacterial strains from the NBC collection.</title>
        <authorList>
            <person name="Joergensen T.S."/>
            <person name="Alvarez Arevalo M."/>
            <person name="Sterndorff E.B."/>
            <person name="Faurdal D."/>
            <person name="Vuksanovic O."/>
            <person name="Mourched A.-S."/>
            <person name="Charusanti P."/>
            <person name="Shaw S."/>
            <person name="Blin K."/>
            <person name="Weber T."/>
        </authorList>
    </citation>
    <scope>NUCLEOTIDE SEQUENCE [LARGE SCALE GENOMIC DNA]</scope>
    <source>
        <strain evidence="5 6">NBC_00206</strain>
    </source>
</reference>
<evidence type="ECO:0000256" key="1">
    <source>
        <dbReference type="ARBA" id="ARBA00009986"/>
    </source>
</evidence>
<dbReference type="EMBL" id="CP108125">
    <property type="protein sequence ID" value="WTO86426.1"/>
    <property type="molecule type" value="Genomic_DNA"/>
</dbReference>
<dbReference type="Gene3D" id="3.40.605.10">
    <property type="entry name" value="Aldehyde Dehydrogenase, Chain A, domain 1"/>
    <property type="match status" value="1"/>
</dbReference>
<gene>
    <name evidence="5" type="ORF">OHU27_29965</name>
</gene>
<organism evidence="5 6">
    <name type="scientific">Streptomyces nigra</name>
    <dbReference type="NCBI Taxonomy" id="1827580"/>
    <lineage>
        <taxon>Bacteria</taxon>
        <taxon>Bacillati</taxon>
        <taxon>Actinomycetota</taxon>
        <taxon>Actinomycetes</taxon>
        <taxon>Kitasatosporales</taxon>
        <taxon>Streptomycetaceae</taxon>
        <taxon>Streptomyces</taxon>
    </lineage>
</organism>
<sequence length="474" mass="50497">MDAHATAQGSPIATVNPYTGERVREFPPLSTEDVARAIDAAHSGYPDWRARSTADRGALVQRAGRLMRERKEELAHLLTLEVGKLIDSSRAEVDLASDILVHYGEHGPELLEERPLPVTGGTAVLVNEPLGVLLGVMPWNFPLYQVVRFAGPNLVLGNTILLKHASSCPQSALAVEQLFRDAGVPPGVYTNLFVRGRDVGKIIDDSRVQGASLTGSERAGVSLGEIAGRNVKKSVLELGGSDPFVVLDGHNLERTVYAAFLGRMGNTGQCCVAAKRFIVLADVYDAFVAGLRDRMGEVRPGDPADPATTLGPLSSEAAADLLMEQVRDAVDKGATVVLGGGRPDLPGAFVEPTLLTDVTPDMRAYREELFGPVATVYRVADEDEAVALANTSPYGLGGAVFAADPERARGVANRLEAGMVWINHPTASRPELPFGGIKRSGYGRELGDVGIVEFANRKLVRSVDADAPIEEVLG</sequence>
<dbReference type="InterPro" id="IPR015590">
    <property type="entry name" value="Aldehyde_DH_dom"/>
</dbReference>
<dbReference type="InterPro" id="IPR016163">
    <property type="entry name" value="Ald_DH_C"/>
</dbReference>
<accession>A0ABZ1J1N4</accession>
<name>A0ABZ1J1N4_9ACTN</name>
<keyword evidence="2" id="KW-0521">NADP</keyword>
<feature type="domain" description="Aldehyde dehydrogenase" evidence="4">
    <location>
        <begin position="8"/>
        <end position="460"/>
    </location>
</feature>
<evidence type="ECO:0000313" key="5">
    <source>
        <dbReference type="EMBL" id="WTO86426.1"/>
    </source>
</evidence>
<evidence type="ECO:0000256" key="3">
    <source>
        <dbReference type="ARBA" id="ARBA00023002"/>
    </source>
</evidence>
<dbReference type="InterPro" id="IPR016162">
    <property type="entry name" value="Ald_DH_N"/>
</dbReference>
<comment type="similarity">
    <text evidence="1">Belongs to the aldehyde dehydrogenase family.</text>
</comment>
<proteinExistence type="inferred from homology"/>
<dbReference type="Pfam" id="PF00171">
    <property type="entry name" value="Aldedh"/>
    <property type="match status" value="1"/>
</dbReference>
<dbReference type="InterPro" id="IPR016161">
    <property type="entry name" value="Ald_DH/histidinol_DH"/>
</dbReference>
<evidence type="ECO:0000256" key="2">
    <source>
        <dbReference type="ARBA" id="ARBA00022857"/>
    </source>
</evidence>
<protein>
    <submittedName>
        <fullName evidence="5">NAD-dependent succinate-semialdehyde dehydrogenase</fullName>
    </submittedName>
</protein>
<evidence type="ECO:0000259" key="4">
    <source>
        <dbReference type="Pfam" id="PF00171"/>
    </source>
</evidence>